<evidence type="ECO:0008006" key="8">
    <source>
        <dbReference type="Google" id="ProtNLM"/>
    </source>
</evidence>
<sequence length="214" mass="23239">MIARLKCGYEFTQKALQSLNVFYIVIGVLLICTSAYAKSASIVTSVSVLGGIIAAGVFLIAVALLGIYGTRKQNQVALFFYMVILSCVFLIQFIVAIVCLGNVSETSLEELVTTGWSRSDEAVKWDAQKAFGCCGLDYSDMLKRDCKKLSCWNYCEPCLPVIVSVTSNNLVRVGLLGLFFSFTEVVGRNTSACFGPSRRGLSVVPNLEFACTEG</sequence>
<dbReference type="InterPro" id="IPR018499">
    <property type="entry name" value="Tetraspanin/Peripherin"/>
</dbReference>
<keyword evidence="4 5" id="KW-0472">Membrane</keyword>
<feature type="transmembrane region" description="Helical" evidence="5">
    <location>
        <begin position="21"/>
        <end position="37"/>
    </location>
</feature>
<dbReference type="Proteomes" id="UP001303046">
    <property type="component" value="Unassembled WGS sequence"/>
</dbReference>
<dbReference type="PANTHER" id="PTHR19282">
    <property type="entry name" value="TETRASPANIN"/>
    <property type="match status" value="1"/>
</dbReference>
<dbReference type="EMBL" id="JAVFWL010000003">
    <property type="protein sequence ID" value="KAK6741131.1"/>
    <property type="molecule type" value="Genomic_DNA"/>
</dbReference>
<feature type="transmembrane region" description="Helical" evidence="5">
    <location>
        <begin position="43"/>
        <end position="67"/>
    </location>
</feature>
<name>A0ABR1CVE6_NECAM</name>
<dbReference type="Pfam" id="PF00335">
    <property type="entry name" value="Tetraspanin"/>
    <property type="match status" value="1"/>
</dbReference>
<gene>
    <name evidence="6" type="primary">Necator_chrIII.g9925</name>
    <name evidence="6" type="ORF">RB195_009160</name>
</gene>
<evidence type="ECO:0000256" key="4">
    <source>
        <dbReference type="ARBA" id="ARBA00023136"/>
    </source>
</evidence>
<reference evidence="6 7" key="1">
    <citation type="submission" date="2023-08" db="EMBL/GenBank/DDBJ databases">
        <title>A Necator americanus chromosomal reference genome.</title>
        <authorList>
            <person name="Ilik V."/>
            <person name="Petrzelkova K.J."/>
            <person name="Pardy F."/>
            <person name="Fuh T."/>
            <person name="Niatou-Singa F.S."/>
            <person name="Gouil Q."/>
            <person name="Baker L."/>
            <person name="Ritchie M.E."/>
            <person name="Jex A.R."/>
            <person name="Gazzola D."/>
            <person name="Li H."/>
            <person name="Toshio Fujiwara R."/>
            <person name="Zhan B."/>
            <person name="Aroian R.V."/>
            <person name="Pafco B."/>
            <person name="Schwarz E.M."/>
        </authorList>
    </citation>
    <scope>NUCLEOTIDE SEQUENCE [LARGE SCALE GENOMIC DNA]</scope>
    <source>
        <strain evidence="6 7">Aroian</strain>
        <tissue evidence="6">Whole animal</tissue>
    </source>
</reference>
<protein>
    <recommendedName>
        <fullName evidence="8">Tetraspanin family protein</fullName>
    </recommendedName>
</protein>
<comment type="caution">
    <text evidence="6">The sequence shown here is derived from an EMBL/GenBank/DDBJ whole genome shotgun (WGS) entry which is preliminary data.</text>
</comment>
<accession>A0ABR1CVE6</accession>
<evidence type="ECO:0000256" key="5">
    <source>
        <dbReference type="SAM" id="Phobius"/>
    </source>
</evidence>
<proteinExistence type="predicted"/>
<feature type="transmembrane region" description="Helical" evidence="5">
    <location>
        <begin position="79"/>
        <end position="103"/>
    </location>
</feature>
<comment type="subcellular location">
    <subcellularLocation>
        <location evidence="1">Membrane</location>
        <topology evidence="1">Multi-pass membrane protein</topology>
    </subcellularLocation>
</comment>
<evidence type="ECO:0000256" key="1">
    <source>
        <dbReference type="ARBA" id="ARBA00004141"/>
    </source>
</evidence>
<keyword evidence="2 5" id="KW-0812">Transmembrane</keyword>
<evidence type="ECO:0000313" key="7">
    <source>
        <dbReference type="Proteomes" id="UP001303046"/>
    </source>
</evidence>
<evidence type="ECO:0000313" key="6">
    <source>
        <dbReference type="EMBL" id="KAK6741131.1"/>
    </source>
</evidence>
<organism evidence="6 7">
    <name type="scientific">Necator americanus</name>
    <name type="common">Human hookworm</name>
    <dbReference type="NCBI Taxonomy" id="51031"/>
    <lineage>
        <taxon>Eukaryota</taxon>
        <taxon>Metazoa</taxon>
        <taxon>Ecdysozoa</taxon>
        <taxon>Nematoda</taxon>
        <taxon>Chromadorea</taxon>
        <taxon>Rhabditida</taxon>
        <taxon>Rhabditina</taxon>
        <taxon>Rhabditomorpha</taxon>
        <taxon>Strongyloidea</taxon>
        <taxon>Ancylostomatidae</taxon>
        <taxon>Bunostominae</taxon>
        <taxon>Necator</taxon>
    </lineage>
</organism>
<evidence type="ECO:0000256" key="2">
    <source>
        <dbReference type="ARBA" id="ARBA00022692"/>
    </source>
</evidence>
<dbReference type="PRINTS" id="PR00259">
    <property type="entry name" value="TMFOUR"/>
</dbReference>
<keyword evidence="7" id="KW-1185">Reference proteome</keyword>
<evidence type="ECO:0000256" key="3">
    <source>
        <dbReference type="ARBA" id="ARBA00022989"/>
    </source>
</evidence>
<keyword evidence="3 5" id="KW-1133">Transmembrane helix</keyword>
<dbReference type="PANTHER" id="PTHR19282:SF452">
    <property type="entry name" value="LD03691P"/>
    <property type="match status" value="1"/>
</dbReference>